<feature type="transmembrane region" description="Helical" evidence="1">
    <location>
        <begin position="46"/>
        <end position="69"/>
    </location>
</feature>
<feature type="transmembrane region" description="Helical" evidence="1">
    <location>
        <begin position="97"/>
        <end position="119"/>
    </location>
</feature>
<name>A0A6N2TC52_9BACT</name>
<proteinExistence type="predicted"/>
<evidence type="ECO:0000313" key="2">
    <source>
        <dbReference type="EMBL" id="VYT01306.1"/>
    </source>
</evidence>
<reference evidence="2" key="1">
    <citation type="submission" date="2019-11" db="EMBL/GenBank/DDBJ databases">
        <authorList>
            <person name="Feng L."/>
        </authorList>
    </citation>
    <scope>NUCLEOTIDE SEQUENCE</scope>
    <source>
        <strain evidence="2">CUreolyticusLFYP111</strain>
    </source>
</reference>
<dbReference type="EMBL" id="CACRSK010000006">
    <property type="protein sequence ID" value="VYT01306.1"/>
    <property type="molecule type" value="Genomic_DNA"/>
</dbReference>
<keyword evidence="1" id="KW-1133">Transmembrane helix</keyword>
<evidence type="ECO:0000256" key="1">
    <source>
        <dbReference type="SAM" id="Phobius"/>
    </source>
</evidence>
<protein>
    <submittedName>
        <fullName evidence="2">Uncharacterized protein</fullName>
    </submittedName>
</protein>
<feature type="transmembrane region" description="Helical" evidence="1">
    <location>
        <begin position="12"/>
        <end position="34"/>
    </location>
</feature>
<dbReference type="AlphaFoldDB" id="A0A6N2TC52"/>
<keyword evidence="1" id="KW-0472">Membrane</keyword>
<organism evidence="2">
    <name type="scientific">Campylobacter ureolyticus</name>
    <dbReference type="NCBI Taxonomy" id="827"/>
    <lineage>
        <taxon>Bacteria</taxon>
        <taxon>Pseudomonadati</taxon>
        <taxon>Campylobacterota</taxon>
        <taxon>Epsilonproteobacteria</taxon>
        <taxon>Campylobacterales</taxon>
        <taxon>Campylobacteraceae</taxon>
        <taxon>Campylobacter</taxon>
    </lineage>
</organism>
<accession>A0A6N2TC52</accession>
<keyword evidence="1" id="KW-0812">Transmembrane</keyword>
<dbReference type="RefSeq" id="WP_156847540.1">
    <property type="nucleotide sequence ID" value="NZ_CACRSK010000006.1"/>
</dbReference>
<gene>
    <name evidence="2" type="ORF">CULFYP111_01231</name>
</gene>
<sequence length="201" mass="23558">MIYNIYNTGRAYRLAFWTCMIPCSIMLFLIFKFYEYIFNYHIISSNMSLLLGIGIFYSIVSIIVFCTNLKYSVDLDSRKINLPASNVKVKSSFLKNLLYSFLVLLCLITPLILFVWIPLCKRTSIDLEEVENVYVDTKNWSSGKGKDKKNYTRYNVYVVGTFGSAHIEFDSRLERDEFRNAVRQGINYCKNPNNRKMDEEI</sequence>